<evidence type="ECO:0000313" key="2">
    <source>
        <dbReference type="EMBL" id="AKB55528.1"/>
    </source>
</evidence>
<feature type="region of interest" description="Disordered" evidence="1">
    <location>
        <begin position="1"/>
        <end position="23"/>
    </location>
</feature>
<evidence type="ECO:0000313" key="3">
    <source>
        <dbReference type="Proteomes" id="UP000033033"/>
    </source>
</evidence>
<dbReference type="HOGENOM" id="CLU_2534658_0_0_2"/>
<reference evidence="2 3" key="1">
    <citation type="submission" date="2014-07" db="EMBL/GenBank/DDBJ databases">
        <title>Methanogenic archaea and the global carbon cycle.</title>
        <authorList>
            <person name="Henriksen J.R."/>
            <person name="Luke J."/>
            <person name="Reinhart S."/>
            <person name="Benedict M.N."/>
            <person name="Youngblut N.D."/>
            <person name="Metcalf M.E."/>
            <person name="Whitaker R.J."/>
            <person name="Metcalf W.W."/>
        </authorList>
    </citation>
    <scope>NUCLEOTIDE SEQUENCE [LARGE SCALE GENOMIC DNA]</scope>
    <source>
        <strain evidence="2 3">MS</strain>
    </source>
</reference>
<dbReference type="EMBL" id="CP009528">
    <property type="protein sequence ID" value="AKB55528.1"/>
    <property type="molecule type" value="Genomic_DNA"/>
</dbReference>
<dbReference type="AlphaFoldDB" id="A0A0E3QVK4"/>
<dbReference type="KEGG" id="mby:MSBRM_2530"/>
<dbReference type="Proteomes" id="UP000033033">
    <property type="component" value="Chromosome"/>
</dbReference>
<dbReference type="GeneID" id="24845833"/>
<accession>A0A0E3QVK4</accession>
<evidence type="ECO:0000256" key="1">
    <source>
        <dbReference type="SAM" id="MobiDB-lite"/>
    </source>
</evidence>
<dbReference type="PATRIC" id="fig|1434108.4.peg.3241"/>
<sequence length="83" mass="9533">MEPITREELEKIKKDAKAAGKDVSDIEKLLEQKEMPKPPMGEVKVTGVTRDVWMRMEEKSEKTKVKGKRVIMSTGPAREEDFE</sequence>
<name>A0A0E3QVK4_METBA</name>
<gene>
    <name evidence="2" type="ORF">MSBRM_2530</name>
</gene>
<keyword evidence="3" id="KW-1185">Reference proteome</keyword>
<feature type="region of interest" description="Disordered" evidence="1">
    <location>
        <begin position="59"/>
        <end position="83"/>
    </location>
</feature>
<organism evidence="2 3">
    <name type="scientific">Methanosarcina barkeri MS</name>
    <dbReference type="NCBI Taxonomy" id="1434108"/>
    <lineage>
        <taxon>Archaea</taxon>
        <taxon>Methanobacteriati</taxon>
        <taxon>Methanobacteriota</taxon>
        <taxon>Stenosarchaea group</taxon>
        <taxon>Methanomicrobia</taxon>
        <taxon>Methanosarcinales</taxon>
        <taxon>Methanosarcinaceae</taxon>
        <taxon>Methanosarcina</taxon>
    </lineage>
</organism>
<proteinExistence type="predicted"/>
<protein>
    <submittedName>
        <fullName evidence="2">Uncharacterized protein</fullName>
    </submittedName>
</protein>
<dbReference type="RefSeq" id="WP_048155982.1">
    <property type="nucleotide sequence ID" value="NZ_CP009528.1"/>
</dbReference>